<keyword evidence="1" id="KW-0472">Membrane</keyword>
<dbReference type="Proteomes" id="UP000295325">
    <property type="component" value="Unassembled WGS sequence"/>
</dbReference>
<comment type="caution">
    <text evidence="2">The sequence shown here is derived from an EMBL/GenBank/DDBJ whole genome shotgun (WGS) entry which is preliminary data.</text>
</comment>
<dbReference type="Gene3D" id="3.40.50.150">
    <property type="entry name" value="Vaccinia Virus protein VP39"/>
    <property type="match status" value="1"/>
</dbReference>
<dbReference type="Pfam" id="PF01564">
    <property type="entry name" value="Spermine_synth"/>
    <property type="match status" value="1"/>
</dbReference>
<feature type="transmembrane region" description="Helical" evidence="1">
    <location>
        <begin position="604"/>
        <end position="623"/>
    </location>
</feature>
<feature type="transmembrane region" description="Helical" evidence="1">
    <location>
        <begin position="670"/>
        <end position="692"/>
    </location>
</feature>
<feature type="transmembrane region" description="Helical" evidence="1">
    <location>
        <begin position="639"/>
        <end position="658"/>
    </location>
</feature>
<proteinExistence type="predicted"/>
<evidence type="ECO:0000313" key="2">
    <source>
        <dbReference type="EMBL" id="TDT63633.1"/>
    </source>
</evidence>
<feature type="transmembrane region" description="Helical" evidence="1">
    <location>
        <begin position="130"/>
        <end position="147"/>
    </location>
</feature>
<dbReference type="AlphaFoldDB" id="A0A4R7KU91"/>
<feature type="transmembrane region" description="Helical" evidence="1">
    <location>
        <begin position="5"/>
        <end position="28"/>
    </location>
</feature>
<sequence length="761" mass="85068">MNKYLIFIAVFLTGLSLFIYEVLLTRLFSAVLTYNLAFVVVSLAILGSGLGGILTHKITGNKKITSEKLLLTSSQWLPVSIIVSIALMYFLPFSLMFIMYVFTGMMPFILGGMVISTIFKSNIGVSGKLYFMDLLGSGIGSIAVIGIMNKFGFMSSVIVVTIFALLAFFSVSCYYRKTLKIAAAGVFLILLTGSLIQGSVIKSLEKRFYAYYTSPGTVINMLRDSDEKPLGISFSKWNAISRTDVIETTNKNEKLIVTDGGATAPIIKFNGNLNEVQYLKESVNYIPFSFGKNDDTLVIGSGGGKDVLFALLGGSRKIDAVEINPSTIEAVNNFKDFSGDIYNRPEVKVYNQDGRNFIENSSDKYDNIYLSMVMTNAIENTMYSLSENYIYTYEAFKTYLKHLKDNGKLSFMVHNAYDLAKITNTGIKVLLDKGISQDKVTDYFVIVNGVNRQESGEHGGGVNMPLVIFKNTPFTWEEINSIKNITEMQNRDIIHLPGKEDPVYKALKNKEITYTQLIKEIPFNSKPTTDNSPFFFNYSKLLPFEMYFVLLIVLFVWIVVRRKYIEQKEHRGISFYFAGLGLAYMLVEIPIIQKMVLYFGSPSLAFSFILFSLLAGSGIGSALSSHEAIEKHLLKPPKYLLITGIVIIVSQWSIIWMLNEARGLQLIYRFIVVFIAMMPMGIAMGIPFPTGIKRLESIIRDKNLVPLMWGVNGIFSVLGSTLAIIISMIFGFNAALNIGAIIYIYLFISNPLRMGKAPIQE</sequence>
<feature type="transmembrane region" description="Helical" evidence="1">
    <location>
        <begin position="704"/>
        <end position="726"/>
    </location>
</feature>
<accession>A0A4R7KU91</accession>
<evidence type="ECO:0000256" key="1">
    <source>
        <dbReference type="SAM" id="Phobius"/>
    </source>
</evidence>
<feature type="transmembrane region" description="Helical" evidence="1">
    <location>
        <begin position="75"/>
        <end position="91"/>
    </location>
</feature>
<evidence type="ECO:0000313" key="3">
    <source>
        <dbReference type="Proteomes" id="UP000295325"/>
    </source>
</evidence>
<keyword evidence="1" id="KW-1133">Transmembrane helix</keyword>
<keyword evidence="3" id="KW-1185">Reference proteome</keyword>
<dbReference type="InterPro" id="IPR029063">
    <property type="entry name" value="SAM-dependent_MTases_sf"/>
</dbReference>
<dbReference type="RefSeq" id="WP_133626758.1">
    <property type="nucleotide sequence ID" value="NZ_SOAZ01000001.1"/>
</dbReference>
<reference evidence="2 3" key="1">
    <citation type="submission" date="2019-03" db="EMBL/GenBank/DDBJ databases">
        <title>Genomic Encyclopedia of Type Strains, Phase IV (KMG-IV): sequencing the most valuable type-strain genomes for metagenomic binning, comparative biology and taxonomic classification.</title>
        <authorList>
            <person name="Goeker M."/>
        </authorList>
    </citation>
    <scope>NUCLEOTIDE SEQUENCE [LARGE SCALE GENOMIC DNA]</scope>
    <source>
        <strain evidence="2 3">DSM 24455</strain>
    </source>
</reference>
<protein>
    <submittedName>
        <fullName evidence="2">Putative membrane-bound spermidine synthase</fullName>
    </submittedName>
</protein>
<feature type="transmembrane region" description="Helical" evidence="1">
    <location>
        <begin position="181"/>
        <end position="201"/>
    </location>
</feature>
<gene>
    <name evidence="2" type="ORF">EDD71_10158</name>
</gene>
<organism evidence="2 3">
    <name type="scientific">Fonticella tunisiensis</name>
    <dbReference type="NCBI Taxonomy" id="1096341"/>
    <lineage>
        <taxon>Bacteria</taxon>
        <taxon>Bacillati</taxon>
        <taxon>Bacillota</taxon>
        <taxon>Clostridia</taxon>
        <taxon>Eubacteriales</taxon>
        <taxon>Clostridiaceae</taxon>
        <taxon>Fonticella</taxon>
    </lineage>
</organism>
<feature type="transmembrane region" description="Helical" evidence="1">
    <location>
        <begin position="153"/>
        <end position="174"/>
    </location>
</feature>
<feature type="transmembrane region" description="Helical" evidence="1">
    <location>
        <begin position="34"/>
        <end position="54"/>
    </location>
</feature>
<feature type="transmembrane region" description="Helical" evidence="1">
    <location>
        <begin position="97"/>
        <end position="118"/>
    </location>
</feature>
<keyword evidence="1" id="KW-0812">Transmembrane</keyword>
<name>A0A4R7KU91_9CLOT</name>
<dbReference type="CDD" id="cd02440">
    <property type="entry name" value="AdoMet_MTases"/>
    <property type="match status" value="1"/>
</dbReference>
<feature type="transmembrane region" description="Helical" evidence="1">
    <location>
        <begin position="541"/>
        <end position="560"/>
    </location>
</feature>
<dbReference type="EMBL" id="SOAZ01000001">
    <property type="protein sequence ID" value="TDT63633.1"/>
    <property type="molecule type" value="Genomic_DNA"/>
</dbReference>
<dbReference type="SUPFAM" id="SSF53335">
    <property type="entry name" value="S-adenosyl-L-methionine-dependent methyltransferases"/>
    <property type="match status" value="1"/>
</dbReference>
<feature type="transmembrane region" description="Helical" evidence="1">
    <location>
        <begin position="732"/>
        <end position="748"/>
    </location>
</feature>
<dbReference type="OrthoDB" id="127145at2"/>
<feature type="transmembrane region" description="Helical" evidence="1">
    <location>
        <begin position="572"/>
        <end position="592"/>
    </location>
</feature>